<evidence type="ECO:0000259" key="2">
    <source>
        <dbReference type="PROSITE" id="PS50882"/>
    </source>
</evidence>
<feature type="compositionally biased region" description="Polar residues" evidence="1">
    <location>
        <begin position="120"/>
        <end position="129"/>
    </location>
</feature>
<dbReference type="Proteomes" id="UP001438707">
    <property type="component" value="Unassembled WGS sequence"/>
</dbReference>
<feature type="compositionally biased region" description="Low complexity" evidence="1">
    <location>
        <begin position="55"/>
        <end position="67"/>
    </location>
</feature>
<organism evidence="3 4">
    <name type="scientific">Apatococcus lobatus</name>
    <dbReference type="NCBI Taxonomy" id="904363"/>
    <lineage>
        <taxon>Eukaryota</taxon>
        <taxon>Viridiplantae</taxon>
        <taxon>Chlorophyta</taxon>
        <taxon>core chlorophytes</taxon>
        <taxon>Trebouxiophyceae</taxon>
        <taxon>Chlorellales</taxon>
        <taxon>Chlorellaceae</taxon>
        <taxon>Apatococcus</taxon>
    </lineage>
</organism>
<evidence type="ECO:0000313" key="4">
    <source>
        <dbReference type="Proteomes" id="UP001438707"/>
    </source>
</evidence>
<dbReference type="CDD" id="cd21134">
    <property type="entry name" value="YTH"/>
    <property type="match status" value="1"/>
</dbReference>
<feature type="region of interest" description="Disordered" evidence="1">
    <location>
        <begin position="581"/>
        <end position="632"/>
    </location>
</feature>
<dbReference type="PANTHER" id="PTHR12357:SF3">
    <property type="entry name" value="YTH DOMAIN-CONTAINING PROTEIN 1"/>
    <property type="match status" value="1"/>
</dbReference>
<feature type="compositionally biased region" description="Low complexity" evidence="1">
    <location>
        <begin position="605"/>
        <end position="617"/>
    </location>
</feature>
<dbReference type="InterPro" id="IPR045168">
    <property type="entry name" value="YTH_prot"/>
</dbReference>
<dbReference type="GO" id="GO:1990247">
    <property type="term" value="F:N6-methyladenosine-containing RNA reader activity"/>
    <property type="evidence" value="ECO:0007669"/>
    <property type="project" value="TreeGrafter"/>
</dbReference>
<dbReference type="InterPro" id="IPR007275">
    <property type="entry name" value="YTH_domain"/>
</dbReference>
<feature type="compositionally biased region" description="Basic residues" evidence="1">
    <location>
        <begin position="281"/>
        <end position="297"/>
    </location>
</feature>
<proteinExistence type="predicted"/>
<comment type="caution">
    <text evidence="3">The sequence shown here is derived from an EMBL/GenBank/DDBJ whole genome shotgun (WGS) entry which is preliminary data.</text>
</comment>
<dbReference type="PANTHER" id="PTHR12357">
    <property type="entry name" value="YTH YT521-B HOMOLOGY DOMAIN-CONTAINING"/>
    <property type="match status" value="1"/>
</dbReference>
<name>A0AAW1QZG3_9CHLO</name>
<dbReference type="GO" id="GO:0003729">
    <property type="term" value="F:mRNA binding"/>
    <property type="evidence" value="ECO:0007669"/>
    <property type="project" value="TreeGrafter"/>
</dbReference>
<accession>A0AAW1QZG3</accession>
<feature type="region of interest" description="Disordered" evidence="1">
    <location>
        <begin position="513"/>
        <end position="568"/>
    </location>
</feature>
<dbReference type="Gene3D" id="3.10.590.10">
    <property type="entry name" value="ph1033 like domains"/>
    <property type="match status" value="1"/>
</dbReference>
<feature type="compositionally biased region" description="Basic and acidic residues" evidence="1">
    <location>
        <begin position="100"/>
        <end position="118"/>
    </location>
</feature>
<gene>
    <name evidence="3" type="ORF">WJX74_000461</name>
</gene>
<sequence>MTDGSPVPERLDAILDQEEDIDYDFEPEPSPHEGSDMEEDGPDADSKPEGTAILPAEDPSPAPQQADDAARHSKQSRQEAPKASERKASASTPGPRRSSSRTDIRPVRDERHQSEPSRPRSATRQQSARGSRYFLLKSISLENIEISVAQGIWATQKHNEEKLNKAYSTCGAVYLIFSVNGRGNFQGWARMTSKITHGQNRREANWQGKTLVGNTFKVEWQRRHDLGMSVTNHLTNPWNEGKPVRIGRDGQEMPSTVGEELVDIIEESAKAQHVPRPAKAYGRHAAVHRTPAKHLRSVRINDPARPALRPAPPPPTSRLHAPQDPLPAAPQRITRLPPVRHPMPLVRRDSVRDLPYLSNDSPARDTFHQPRPQQHPHHDWTFDQRQAQPTEGPPEWQPATRAHNSTYRDKHGYPDSNTYANSHAAEAPAAPLQEWSQQQRRQPELRQGFAEWDCSSRPLMNGYRDDPIKDSPAAQAQGWSHKQHSSRQPLGFHPTADYSVPLSGTDWSYHPEATQQQQHMDYHSAEQPRHHHSAGHQHAHDRSCPGPGLRHGQNANGSSRIHAAEPMTRSVYRGRQERHLGYASRQPSTHLADNRPGCSKRGRSRSFSPQRQSQSSKRGCRPSGSQHQPHARLSLLDFHSYEEYADYIEQRGRQDVEPWGR</sequence>
<feature type="compositionally biased region" description="Acidic residues" evidence="1">
    <location>
        <begin position="15"/>
        <end position="27"/>
    </location>
</feature>
<dbReference type="Pfam" id="PF04146">
    <property type="entry name" value="YTH"/>
    <property type="match status" value="1"/>
</dbReference>
<dbReference type="GO" id="GO:0000398">
    <property type="term" value="P:mRNA splicing, via spliceosome"/>
    <property type="evidence" value="ECO:0007669"/>
    <property type="project" value="TreeGrafter"/>
</dbReference>
<evidence type="ECO:0000313" key="3">
    <source>
        <dbReference type="EMBL" id="KAK9826924.1"/>
    </source>
</evidence>
<reference evidence="3 4" key="1">
    <citation type="journal article" date="2024" name="Nat. Commun.">
        <title>Phylogenomics reveals the evolutionary origins of lichenization in chlorophyte algae.</title>
        <authorList>
            <person name="Puginier C."/>
            <person name="Libourel C."/>
            <person name="Otte J."/>
            <person name="Skaloud P."/>
            <person name="Haon M."/>
            <person name="Grisel S."/>
            <person name="Petersen M."/>
            <person name="Berrin J.G."/>
            <person name="Delaux P.M."/>
            <person name="Dal Grande F."/>
            <person name="Keller J."/>
        </authorList>
    </citation>
    <scope>NUCLEOTIDE SEQUENCE [LARGE SCALE GENOMIC DNA]</scope>
    <source>
        <strain evidence="3 4">SAG 2145</strain>
    </source>
</reference>
<dbReference type="AlphaFoldDB" id="A0AAW1QZG3"/>
<evidence type="ECO:0000256" key="1">
    <source>
        <dbReference type="SAM" id="MobiDB-lite"/>
    </source>
</evidence>
<keyword evidence="4" id="KW-1185">Reference proteome</keyword>
<dbReference type="GO" id="GO:0048024">
    <property type="term" value="P:regulation of mRNA splicing, via spliceosome"/>
    <property type="evidence" value="ECO:0007669"/>
    <property type="project" value="TreeGrafter"/>
</dbReference>
<feature type="region of interest" description="Disordered" evidence="1">
    <location>
        <begin position="1"/>
        <end position="129"/>
    </location>
</feature>
<feature type="domain" description="YTH" evidence="2">
    <location>
        <begin position="131"/>
        <end position="265"/>
    </location>
</feature>
<feature type="compositionally biased region" description="Basic and acidic residues" evidence="1">
    <location>
        <begin position="68"/>
        <end position="88"/>
    </location>
</feature>
<dbReference type="PROSITE" id="PS50882">
    <property type="entry name" value="YTH"/>
    <property type="match status" value="1"/>
</dbReference>
<protein>
    <recommendedName>
        <fullName evidence="2">YTH domain-containing protein</fullName>
    </recommendedName>
</protein>
<dbReference type="EMBL" id="JALJOS010000019">
    <property type="protein sequence ID" value="KAK9826924.1"/>
    <property type="molecule type" value="Genomic_DNA"/>
</dbReference>
<dbReference type="GO" id="GO:0005654">
    <property type="term" value="C:nucleoplasm"/>
    <property type="evidence" value="ECO:0007669"/>
    <property type="project" value="TreeGrafter"/>
</dbReference>
<feature type="region of interest" description="Disordered" evidence="1">
    <location>
        <begin position="271"/>
        <end position="335"/>
    </location>
</feature>
<feature type="region of interest" description="Disordered" evidence="1">
    <location>
        <begin position="350"/>
        <end position="497"/>
    </location>
</feature>